<evidence type="ECO:0000256" key="2">
    <source>
        <dbReference type="PROSITE-ProRule" id="PRU01091"/>
    </source>
</evidence>
<comment type="caution">
    <text evidence="4">The sequence shown here is derived from an EMBL/GenBank/DDBJ whole genome shotgun (WGS) entry which is preliminary data.</text>
</comment>
<dbReference type="InterPro" id="IPR001867">
    <property type="entry name" value="OmpR/PhoB-type_DNA-bd"/>
</dbReference>
<dbReference type="EMBL" id="JTBC02000014">
    <property type="protein sequence ID" value="PNO62541.1"/>
    <property type="molecule type" value="Genomic_DNA"/>
</dbReference>
<evidence type="ECO:0000313" key="5">
    <source>
        <dbReference type="Proteomes" id="UP000030378"/>
    </source>
</evidence>
<reference evidence="5" key="1">
    <citation type="submission" date="2017-12" db="EMBL/GenBank/DDBJ databases">
        <title>FDA dAtabase for Regulatory Grade micrObial Sequences (FDA-ARGOS): Supporting development and validation of Infectious Disease Dx tests.</title>
        <authorList>
            <person name="Campos J."/>
            <person name="Goldberg B."/>
            <person name="Tallon L."/>
            <person name="Sadzewicz L."/>
            <person name="Sengamalay N."/>
            <person name="Ott S."/>
            <person name="Godinez A."/>
            <person name="Nagaraj S."/>
            <person name="Vavikolanu K."/>
            <person name="Vyas G."/>
            <person name="Nadendla S."/>
            <person name="Aluvathingal J."/>
            <person name="Geyer C."/>
            <person name="Nandy P."/>
            <person name="Hobson J."/>
            <person name="Sichtig H."/>
        </authorList>
    </citation>
    <scope>NUCLEOTIDE SEQUENCE [LARGE SCALE GENOMIC DNA]</scope>
    <source>
        <strain evidence="5">FDAARGOS_79</strain>
    </source>
</reference>
<dbReference type="Proteomes" id="UP000030378">
    <property type="component" value="Unassembled WGS sequence"/>
</dbReference>
<proteinExistence type="predicted"/>
<dbReference type="RefSeq" id="WP_102985489.1">
    <property type="nucleotide sequence ID" value="NZ_JTBC02000014.1"/>
</dbReference>
<dbReference type="GO" id="GO:0000160">
    <property type="term" value="P:phosphorelay signal transduction system"/>
    <property type="evidence" value="ECO:0007669"/>
    <property type="project" value="InterPro"/>
</dbReference>
<evidence type="ECO:0000313" key="4">
    <source>
        <dbReference type="EMBL" id="PNO62541.1"/>
    </source>
</evidence>
<dbReference type="SMART" id="SM00862">
    <property type="entry name" value="Trans_reg_C"/>
    <property type="match status" value="1"/>
</dbReference>
<dbReference type="AlphaFoldDB" id="A0AAP8PDP1"/>
<evidence type="ECO:0000259" key="3">
    <source>
        <dbReference type="PROSITE" id="PS51755"/>
    </source>
</evidence>
<dbReference type="SUPFAM" id="SSF46894">
    <property type="entry name" value="C-terminal effector domain of the bipartite response regulators"/>
    <property type="match status" value="1"/>
</dbReference>
<sequence>MLFMLSNALIFDPDTQKISLAGQPDSAVTLSAPAVRLLLEFIRNRGEELSRETLITRVWQDFGYTPSGNNLNKAVSEIRKAFQSLGVHASPIVTVPGKGFYFDADVTGQKRLCKAATIEPVPPPQKTKPSKRKLSLSTQRPYCLAALVVSILIGGGYLFSEYAMKSSKAIKLPNEKLGQCTVWRINAPERPITLSKLPILLSENNLDCQRNKYDIYYFSTRFPLTNADEIFIGSCPENKKNLCKTIRYKSGVEK</sequence>
<dbReference type="Pfam" id="PF00486">
    <property type="entry name" value="Trans_reg_C"/>
    <property type="match status" value="1"/>
</dbReference>
<dbReference type="Gene3D" id="1.10.10.10">
    <property type="entry name" value="Winged helix-like DNA-binding domain superfamily/Winged helix DNA-binding domain"/>
    <property type="match status" value="1"/>
</dbReference>
<accession>A0AAP8PDP1</accession>
<dbReference type="InterPro" id="IPR016032">
    <property type="entry name" value="Sig_transdc_resp-reg_C-effctor"/>
</dbReference>
<organism evidence="4 5">
    <name type="scientific">Serratia marcescens</name>
    <dbReference type="NCBI Taxonomy" id="615"/>
    <lineage>
        <taxon>Bacteria</taxon>
        <taxon>Pseudomonadati</taxon>
        <taxon>Pseudomonadota</taxon>
        <taxon>Gammaproteobacteria</taxon>
        <taxon>Enterobacterales</taxon>
        <taxon>Yersiniaceae</taxon>
        <taxon>Serratia</taxon>
    </lineage>
</organism>
<dbReference type="PROSITE" id="PS51755">
    <property type="entry name" value="OMPR_PHOB"/>
    <property type="match status" value="1"/>
</dbReference>
<dbReference type="InterPro" id="IPR036388">
    <property type="entry name" value="WH-like_DNA-bd_sf"/>
</dbReference>
<dbReference type="GO" id="GO:0003677">
    <property type="term" value="F:DNA binding"/>
    <property type="evidence" value="ECO:0007669"/>
    <property type="project" value="UniProtKB-UniRule"/>
</dbReference>
<protein>
    <submittedName>
        <fullName evidence="4">Transcriptional regulator</fullName>
    </submittedName>
</protein>
<dbReference type="CDD" id="cd00383">
    <property type="entry name" value="trans_reg_C"/>
    <property type="match status" value="1"/>
</dbReference>
<feature type="DNA-binding region" description="OmpR/PhoB-type" evidence="2">
    <location>
        <begin position="1"/>
        <end position="104"/>
    </location>
</feature>
<gene>
    <name evidence="4" type="ORF">MC70_024295</name>
</gene>
<evidence type="ECO:0000256" key="1">
    <source>
        <dbReference type="ARBA" id="ARBA00023125"/>
    </source>
</evidence>
<dbReference type="GO" id="GO:0006355">
    <property type="term" value="P:regulation of DNA-templated transcription"/>
    <property type="evidence" value="ECO:0007669"/>
    <property type="project" value="InterPro"/>
</dbReference>
<name>A0AAP8PDP1_SERMA</name>
<keyword evidence="1 2" id="KW-0238">DNA-binding</keyword>
<feature type="domain" description="OmpR/PhoB-type" evidence="3">
    <location>
        <begin position="1"/>
        <end position="104"/>
    </location>
</feature>